<proteinExistence type="predicted"/>
<accession>A0ACC3MKJ7</accession>
<dbReference type="EMBL" id="JAUTXU010000229">
    <property type="protein sequence ID" value="KAK3697261.1"/>
    <property type="molecule type" value="Genomic_DNA"/>
</dbReference>
<dbReference type="Proteomes" id="UP001281147">
    <property type="component" value="Unassembled WGS sequence"/>
</dbReference>
<keyword evidence="2" id="KW-1185">Reference proteome</keyword>
<reference evidence="1" key="1">
    <citation type="submission" date="2023-07" db="EMBL/GenBank/DDBJ databases">
        <title>Black Yeasts Isolated from many extreme environments.</title>
        <authorList>
            <person name="Coleine C."/>
            <person name="Stajich J.E."/>
            <person name="Selbmann L."/>
        </authorList>
    </citation>
    <scope>NUCLEOTIDE SEQUENCE</scope>
    <source>
        <strain evidence="1">CCFEE 5714</strain>
    </source>
</reference>
<organism evidence="1 2">
    <name type="scientific">Vermiconidia calcicola</name>
    <dbReference type="NCBI Taxonomy" id="1690605"/>
    <lineage>
        <taxon>Eukaryota</taxon>
        <taxon>Fungi</taxon>
        <taxon>Dikarya</taxon>
        <taxon>Ascomycota</taxon>
        <taxon>Pezizomycotina</taxon>
        <taxon>Dothideomycetes</taxon>
        <taxon>Dothideomycetidae</taxon>
        <taxon>Mycosphaerellales</taxon>
        <taxon>Extremaceae</taxon>
        <taxon>Vermiconidia</taxon>
    </lineage>
</organism>
<comment type="caution">
    <text evidence="1">The sequence shown here is derived from an EMBL/GenBank/DDBJ whole genome shotgun (WGS) entry which is preliminary data.</text>
</comment>
<sequence>MLGITFLVELRIVSKALIPYSRNLSSDDGSKASNSTLKTELMALMAMAGKPILLALPPEIRNQIWRYVVVSNVVLTKNDPRPKPPAVLFTRHQIVEEAMSLYILESTFTAQITHLDGAWALDIHDSITKAVGSVVKLPISCDAWVKSMRNNIIFKWTGPPNWTNFLAYLKRYREHPAWGGAGTVTLRNKDRAVYDAARKIVFATKTQPWEKVEEVLEGLHAAIAIRDSAWT</sequence>
<protein>
    <submittedName>
        <fullName evidence="1">Uncharacterized protein</fullName>
    </submittedName>
</protein>
<gene>
    <name evidence="1" type="ORF">LTR37_017573</name>
</gene>
<evidence type="ECO:0000313" key="1">
    <source>
        <dbReference type="EMBL" id="KAK3697261.1"/>
    </source>
</evidence>
<evidence type="ECO:0000313" key="2">
    <source>
        <dbReference type="Proteomes" id="UP001281147"/>
    </source>
</evidence>
<name>A0ACC3MKJ7_9PEZI</name>